<dbReference type="GO" id="GO:0005829">
    <property type="term" value="C:cytosol"/>
    <property type="evidence" value="ECO:0007669"/>
    <property type="project" value="TreeGrafter"/>
</dbReference>
<gene>
    <name evidence="4" type="ORF">DDE74_23175</name>
</gene>
<dbReference type="RefSeq" id="WP_127152451.1">
    <property type="nucleotide sequence ID" value="NZ_CP029042.1"/>
</dbReference>
<dbReference type="AlphaFoldDB" id="A0A3S9YEV9"/>
<dbReference type="CDD" id="cd00093">
    <property type="entry name" value="HTH_XRE"/>
    <property type="match status" value="1"/>
</dbReference>
<dbReference type="PROSITE" id="PS50943">
    <property type="entry name" value="HTH_CROC1"/>
    <property type="match status" value="1"/>
</dbReference>
<evidence type="ECO:0000256" key="1">
    <source>
        <dbReference type="ARBA" id="ARBA00023125"/>
    </source>
</evidence>
<dbReference type="InterPro" id="IPR050807">
    <property type="entry name" value="TransReg_Diox_bact_type"/>
</dbReference>
<dbReference type="GO" id="GO:0003677">
    <property type="term" value="F:DNA binding"/>
    <property type="evidence" value="ECO:0007669"/>
    <property type="project" value="UniProtKB-KW"/>
</dbReference>
<proteinExistence type="predicted"/>
<keyword evidence="1" id="KW-0238">DNA-binding</keyword>
<dbReference type="InterPro" id="IPR010982">
    <property type="entry name" value="Lambda_DNA-bd_dom_sf"/>
</dbReference>
<dbReference type="EMBL" id="CP029042">
    <property type="protein sequence ID" value="AZS73460.1"/>
    <property type="molecule type" value="Genomic_DNA"/>
</dbReference>
<name>A0A3S9YEV9_9ACTN</name>
<dbReference type="Pfam" id="PF01381">
    <property type="entry name" value="HTH_3"/>
    <property type="match status" value="1"/>
</dbReference>
<protein>
    <submittedName>
        <fullName evidence="4">Transcriptional regulator</fullName>
    </submittedName>
</protein>
<organism evidence="4 5">
    <name type="scientific">Streptomyces lydicus</name>
    <dbReference type="NCBI Taxonomy" id="47763"/>
    <lineage>
        <taxon>Bacteria</taxon>
        <taxon>Bacillati</taxon>
        <taxon>Actinomycetota</taxon>
        <taxon>Actinomycetes</taxon>
        <taxon>Kitasatosporales</taxon>
        <taxon>Streptomycetaceae</taxon>
        <taxon>Streptomyces</taxon>
    </lineage>
</organism>
<sequence length="148" mass="15985">MASLNVGNLGEFLREQRRTAQLSLRQLADAAGVSNPYLSQIERGLRKPSAEILQQLAKALRISAETLYVQAGILDERRGLDGVEVQTAILTDPALNERQKQVLLQIYESFRKENGLGNGSEDAAASGHEDGRGTDSLETEADGGPHAT</sequence>
<dbReference type="PANTHER" id="PTHR46797">
    <property type="entry name" value="HTH-TYPE TRANSCRIPTIONAL REGULATOR"/>
    <property type="match status" value="1"/>
</dbReference>
<reference evidence="4 5" key="1">
    <citation type="submission" date="2018-04" db="EMBL/GenBank/DDBJ databases">
        <title>Complete genome sequences of Streptomyces lydicus strain WYEC and characterization of antagonistic properties of biological control agents.</title>
        <authorList>
            <person name="Mariita R.M."/>
            <person name="Sello J.K."/>
        </authorList>
    </citation>
    <scope>NUCLEOTIDE SEQUENCE [LARGE SCALE GENOMIC DNA]</scope>
    <source>
        <strain evidence="4 5">WYEC 108</strain>
    </source>
</reference>
<accession>A0A3S9YEV9</accession>
<feature type="domain" description="HTH cro/C1-type" evidence="3">
    <location>
        <begin position="13"/>
        <end position="67"/>
    </location>
</feature>
<dbReference type="InterPro" id="IPR001387">
    <property type="entry name" value="Cro/C1-type_HTH"/>
</dbReference>
<dbReference type="SUPFAM" id="SSF47413">
    <property type="entry name" value="lambda repressor-like DNA-binding domains"/>
    <property type="match status" value="1"/>
</dbReference>
<dbReference type="SMART" id="SM00530">
    <property type="entry name" value="HTH_XRE"/>
    <property type="match status" value="1"/>
</dbReference>
<evidence type="ECO:0000256" key="2">
    <source>
        <dbReference type="SAM" id="MobiDB-lite"/>
    </source>
</evidence>
<evidence type="ECO:0000259" key="3">
    <source>
        <dbReference type="PROSITE" id="PS50943"/>
    </source>
</evidence>
<dbReference type="PANTHER" id="PTHR46797:SF1">
    <property type="entry name" value="METHYLPHOSPHONATE SYNTHASE"/>
    <property type="match status" value="1"/>
</dbReference>
<dbReference type="Proteomes" id="UP000275579">
    <property type="component" value="Chromosome"/>
</dbReference>
<feature type="region of interest" description="Disordered" evidence="2">
    <location>
        <begin position="115"/>
        <end position="148"/>
    </location>
</feature>
<evidence type="ECO:0000313" key="5">
    <source>
        <dbReference type="Proteomes" id="UP000275579"/>
    </source>
</evidence>
<dbReference type="Gene3D" id="1.10.260.40">
    <property type="entry name" value="lambda repressor-like DNA-binding domains"/>
    <property type="match status" value="1"/>
</dbReference>
<evidence type="ECO:0000313" key="4">
    <source>
        <dbReference type="EMBL" id="AZS73460.1"/>
    </source>
</evidence>
<dbReference type="GO" id="GO:0003700">
    <property type="term" value="F:DNA-binding transcription factor activity"/>
    <property type="evidence" value="ECO:0007669"/>
    <property type="project" value="TreeGrafter"/>
</dbReference>